<feature type="domain" description="Glycosyltransferase 2-like" evidence="1">
    <location>
        <begin position="8"/>
        <end position="142"/>
    </location>
</feature>
<evidence type="ECO:0000313" key="3">
    <source>
        <dbReference type="Proteomes" id="UP000184310"/>
    </source>
</evidence>
<dbReference type="SUPFAM" id="SSF51182">
    <property type="entry name" value="RmlC-like cupins"/>
    <property type="match status" value="1"/>
</dbReference>
<evidence type="ECO:0000259" key="1">
    <source>
        <dbReference type="Pfam" id="PF00535"/>
    </source>
</evidence>
<dbReference type="PANTHER" id="PTHR43685">
    <property type="entry name" value="GLYCOSYLTRANSFERASE"/>
    <property type="match status" value="1"/>
</dbReference>
<dbReference type="GO" id="GO:0016740">
    <property type="term" value="F:transferase activity"/>
    <property type="evidence" value="ECO:0007669"/>
    <property type="project" value="UniProtKB-KW"/>
</dbReference>
<dbReference type="AlphaFoldDB" id="A0A1M6IX37"/>
<organism evidence="2 3">
    <name type="scientific">Clostridium cavendishii DSM 21758</name>
    <dbReference type="NCBI Taxonomy" id="1121302"/>
    <lineage>
        <taxon>Bacteria</taxon>
        <taxon>Bacillati</taxon>
        <taxon>Bacillota</taxon>
        <taxon>Clostridia</taxon>
        <taxon>Eubacteriales</taxon>
        <taxon>Clostridiaceae</taxon>
        <taxon>Clostridium</taxon>
    </lineage>
</organism>
<dbReference type="Proteomes" id="UP000184310">
    <property type="component" value="Unassembled WGS sequence"/>
</dbReference>
<dbReference type="STRING" id="1121302.SAMN02745163_01844"/>
<dbReference type="InterPro" id="IPR050834">
    <property type="entry name" value="Glycosyltransf_2"/>
</dbReference>
<evidence type="ECO:0000313" key="2">
    <source>
        <dbReference type="EMBL" id="SHJ38993.1"/>
    </source>
</evidence>
<name>A0A1M6IX37_9CLOT</name>
<keyword evidence="2" id="KW-0808">Transferase</keyword>
<dbReference type="EMBL" id="FQZB01000008">
    <property type="protein sequence ID" value="SHJ38993.1"/>
    <property type="molecule type" value="Genomic_DNA"/>
</dbReference>
<sequence length="433" mass="50748">MNYKYNASIVIPTYNRADLLKLTLDSIVCQNVKYEEYEVIIIDDGSTDNTVEILNDYYNKINLKYIFQENKGYRAATARNKGITMSEGEIIIFVDCGILLAKNAISRAITNHKVNENCAILGYVYGFDEFNENKNYIESLNIDPFDTDKYIEILNKNKIFDLREEMYREFGEDLNKWPAPWVIYWVGFSSIKKQTLLNVGMFDESFNTWGYEDIDLGISLFKSNVKIILDKGFKSIHYPHEKFKSSMNDEDLKKYVLTNKKKVFDKHKLEEIKIWMTDGRKVVNRILLDSLKTNNVESMDSKEVEIMKVEESIKMMKCSGTKVNYFIFKEFEIHLNSIPAKSVQDWHKHSRIEECIVVTNGEININWIDKGKIIKETVKEKSVIRVKNSIHLIENSTNKIAEFIVFRMVSKDEDNREIIKNDKISFEDLIEKF</sequence>
<dbReference type="SUPFAM" id="SSF53448">
    <property type="entry name" value="Nucleotide-diphospho-sugar transferases"/>
    <property type="match status" value="1"/>
</dbReference>
<dbReference type="Gene3D" id="2.60.120.10">
    <property type="entry name" value="Jelly Rolls"/>
    <property type="match status" value="1"/>
</dbReference>
<dbReference type="CDD" id="cd02208">
    <property type="entry name" value="cupin_RmlC-like"/>
    <property type="match status" value="1"/>
</dbReference>
<dbReference type="Gene3D" id="3.90.550.10">
    <property type="entry name" value="Spore Coat Polysaccharide Biosynthesis Protein SpsA, Chain A"/>
    <property type="match status" value="1"/>
</dbReference>
<keyword evidence="3" id="KW-1185">Reference proteome</keyword>
<reference evidence="2 3" key="1">
    <citation type="submission" date="2016-11" db="EMBL/GenBank/DDBJ databases">
        <authorList>
            <person name="Jaros S."/>
            <person name="Januszkiewicz K."/>
            <person name="Wedrychowicz H."/>
        </authorList>
    </citation>
    <scope>NUCLEOTIDE SEQUENCE [LARGE SCALE GENOMIC DNA]</scope>
    <source>
        <strain evidence="2 3">DSM 21758</strain>
    </source>
</reference>
<dbReference type="Pfam" id="PF00535">
    <property type="entry name" value="Glycos_transf_2"/>
    <property type="match status" value="1"/>
</dbReference>
<dbReference type="InterPro" id="IPR014710">
    <property type="entry name" value="RmlC-like_jellyroll"/>
</dbReference>
<gene>
    <name evidence="2" type="ORF">SAMN02745163_01844</name>
</gene>
<dbReference type="RefSeq" id="WP_072986385.1">
    <property type="nucleotide sequence ID" value="NZ_FQZB01000008.1"/>
</dbReference>
<accession>A0A1M6IX37</accession>
<dbReference type="InterPro" id="IPR011051">
    <property type="entry name" value="RmlC_Cupin_sf"/>
</dbReference>
<dbReference type="OrthoDB" id="9812302at2"/>
<dbReference type="PANTHER" id="PTHR43685:SF3">
    <property type="entry name" value="SLR2126 PROTEIN"/>
    <property type="match status" value="1"/>
</dbReference>
<dbReference type="InterPro" id="IPR029044">
    <property type="entry name" value="Nucleotide-diphossugar_trans"/>
</dbReference>
<proteinExistence type="predicted"/>
<dbReference type="InterPro" id="IPR001173">
    <property type="entry name" value="Glyco_trans_2-like"/>
</dbReference>
<protein>
    <submittedName>
        <fullName evidence="2">Glycosyltransferases, probably involved in cell wall biogenesis</fullName>
    </submittedName>
</protein>